<evidence type="ECO:0000313" key="3">
    <source>
        <dbReference type="Proteomes" id="UP000054485"/>
    </source>
</evidence>
<proteinExistence type="predicted"/>
<evidence type="ECO:0000256" key="1">
    <source>
        <dbReference type="SAM" id="Phobius"/>
    </source>
</evidence>
<protein>
    <submittedName>
        <fullName evidence="2">Uncharacterized protein</fullName>
    </submittedName>
</protein>
<feature type="transmembrane region" description="Helical" evidence="1">
    <location>
        <begin position="82"/>
        <end position="104"/>
    </location>
</feature>
<keyword evidence="3" id="KW-1185">Reference proteome</keyword>
<feature type="transmembrane region" description="Helical" evidence="1">
    <location>
        <begin position="141"/>
        <end position="169"/>
    </location>
</feature>
<feature type="transmembrane region" description="Helical" evidence="1">
    <location>
        <begin position="30"/>
        <end position="52"/>
    </location>
</feature>
<name>A0A0D0AA25_9AGAM</name>
<keyword evidence="1" id="KW-0812">Transmembrane</keyword>
<dbReference type="Proteomes" id="UP000054485">
    <property type="component" value="Unassembled WGS sequence"/>
</dbReference>
<evidence type="ECO:0000313" key="2">
    <source>
        <dbReference type="EMBL" id="KIK38646.1"/>
    </source>
</evidence>
<accession>A0A0D0AA25</accession>
<dbReference type="AlphaFoldDB" id="A0A0D0AA25"/>
<feature type="transmembrane region" description="Helical" evidence="1">
    <location>
        <begin position="111"/>
        <end position="135"/>
    </location>
</feature>
<gene>
    <name evidence="2" type="ORF">CY34DRAFT_90594</name>
</gene>
<keyword evidence="1" id="KW-1133">Transmembrane helix</keyword>
<dbReference type="EMBL" id="KN835381">
    <property type="protein sequence ID" value="KIK38646.1"/>
    <property type="molecule type" value="Genomic_DNA"/>
</dbReference>
<feature type="transmembrane region" description="Helical" evidence="1">
    <location>
        <begin position="219"/>
        <end position="239"/>
    </location>
</feature>
<reference evidence="2 3" key="1">
    <citation type="submission" date="2014-04" db="EMBL/GenBank/DDBJ databases">
        <authorList>
            <consortium name="DOE Joint Genome Institute"/>
            <person name="Kuo A."/>
            <person name="Ruytinx J."/>
            <person name="Rineau F."/>
            <person name="Colpaert J."/>
            <person name="Kohler A."/>
            <person name="Nagy L.G."/>
            <person name="Floudas D."/>
            <person name="Copeland A."/>
            <person name="Barry K.W."/>
            <person name="Cichocki N."/>
            <person name="Veneault-Fourrey C."/>
            <person name="LaButti K."/>
            <person name="Lindquist E.A."/>
            <person name="Lipzen A."/>
            <person name="Lundell T."/>
            <person name="Morin E."/>
            <person name="Murat C."/>
            <person name="Sun H."/>
            <person name="Tunlid A."/>
            <person name="Henrissat B."/>
            <person name="Grigoriev I.V."/>
            <person name="Hibbett D.S."/>
            <person name="Martin F."/>
            <person name="Nordberg H.P."/>
            <person name="Cantor M.N."/>
            <person name="Hua S.X."/>
        </authorList>
    </citation>
    <scope>NUCLEOTIDE SEQUENCE [LARGE SCALE GENOMIC DNA]</scope>
    <source>
        <strain evidence="2 3">UH-Slu-Lm8-n1</strain>
    </source>
</reference>
<feature type="transmembrane region" description="Helical" evidence="1">
    <location>
        <begin position="190"/>
        <end position="213"/>
    </location>
</feature>
<keyword evidence="1" id="KW-0472">Membrane</keyword>
<reference evidence="3" key="2">
    <citation type="submission" date="2015-01" db="EMBL/GenBank/DDBJ databases">
        <title>Evolutionary Origins and Diversification of the Mycorrhizal Mutualists.</title>
        <authorList>
            <consortium name="DOE Joint Genome Institute"/>
            <consortium name="Mycorrhizal Genomics Consortium"/>
            <person name="Kohler A."/>
            <person name="Kuo A."/>
            <person name="Nagy L.G."/>
            <person name="Floudas D."/>
            <person name="Copeland A."/>
            <person name="Barry K.W."/>
            <person name="Cichocki N."/>
            <person name="Veneault-Fourrey C."/>
            <person name="LaButti K."/>
            <person name="Lindquist E.A."/>
            <person name="Lipzen A."/>
            <person name="Lundell T."/>
            <person name="Morin E."/>
            <person name="Murat C."/>
            <person name="Riley R."/>
            <person name="Ohm R."/>
            <person name="Sun H."/>
            <person name="Tunlid A."/>
            <person name="Henrissat B."/>
            <person name="Grigoriev I.V."/>
            <person name="Hibbett D.S."/>
            <person name="Martin F."/>
        </authorList>
    </citation>
    <scope>NUCLEOTIDE SEQUENCE [LARGE SCALE GENOMIC DNA]</scope>
    <source>
        <strain evidence="3">UH-Slu-Lm8-n1</strain>
    </source>
</reference>
<feature type="transmembrane region" description="Helical" evidence="1">
    <location>
        <begin position="6"/>
        <end position="23"/>
    </location>
</feature>
<dbReference type="OrthoDB" id="3357408at2759"/>
<dbReference type="InParanoid" id="A0A0D0AA25"/>
<dbReference type="HOGENOM" id="CLU_044614_3_1_1"/>
<organism evidence="2 3">
    <name type="scientific">Suillus luteus UH-Slu-Lm8-n1</name>
    <dbReference type="NCBI Taxonomy" id="930992"/>
    <lineage>
        <taxon>Eukaryota</taxon>
        <taxon>Fungi</taxon>
        <taxon>Dikarya</taxon>
        <taxon>Basidiomycota</taxon>
        <taxon>Agaricomycotina</taxon>
        <taxon>Agaricomycetes</taxon>
        <taxon>Agaricomycetidae</taxon>
        <taxon>Boletales</taxon>
        <taxon>Suillineae</taxon>
        <taxon>Suillaceae</taxon>
        <taxon>Suillus</taxon>
    </lineage>
</organism>
<sequence length="305" mass="33513">MVYNKLIFIDSCVLFGVCTYALFGRHRPLHWFVVNALSCIFHFSIATAHNIISLLRSLQAFTDPTIISVPNGSNIYLLRNVALMRAMGTLYLLNVNIILIWRLYVVWNHNWILAFVMLILEAGQLATAVASWVLVITGHTFSFIALALGKASCAFYLALTISVTSGIAYRLWRAGRDVSDLTGHHSYKAAILTIIESGAIYTISIVILCGLYQSGSEAGIFAINAATQIATMTPLFLIASITFGLTHGHDTYPEASTTIAPAFARPIQVTITQETRIHPIDTVDSSTRSTIGKSQSIRVYHDDVS</sequence>